<comment type="similarity">
    <text evidence="1">Belongs to the LysR transcriptional regulatory family.</text>
</comment>
<name>W0A745_9SPHN</name>
<dbReference type="FunFam" id="1.10.10.10:FF:000001">
    <property type="entry name" value="LysR family transcriptional regulator"/>
    <property type="match status" value="1"/>
</dbReference>
<accession>W0A745</accession>
<dbReference type="PANTHER" id="PTHR30537">
    <property type="entry name" value="HTH-TYPE TRANSCRIPTIONAL REGULATOR"/>
    <property type="match status" value="1"/>
</dbReference>
<dbReference type="Gene3D" id="1.10.10.10">
    <property type="entry name" value="Winged helix-like DNA-binding domain superfamily/Winged helix DNA-binding domain"/>
    <property type="match status" value="1"/>
</dbReference>
<gene>
    <name evidence="6" type="ORF">NX02_10210</name>
</gene>
<keyword evidence="3" id="KW-0238">DNA-binding</keyword>
<dbReference type="InterPro" id="IPR036388">
    <property type="entry name" value="WH-like_DNA-bd_sf"/>
</dbReference>
<dbReference type="SUPFAM" id="SSF53850">
    <property type="entry name" value="Periplasmic binding protein-like II"/>
    <property type="match status" value="1"/>
</dbReference>
<dbReference type="AlphaFoldDB" id="W0A745"/>
<dbReference type="InterPro" id="IPR000847">
    <property type="entry name" value="LysR_HTH_N"/>
</dbReference>
<dbReference type="GO" id="GO:0006351">
    <property type="term" value="P:DNA-templated transcription"/>
    <property type="evidence" value="ECO:0007669"/>
    <property type="project" value="TreeGrafter"/>
</dbReference>
<dbReference type="EMBL" id="CP006644">
    <property type="protein sequence ID" value="AHE53759.1"/>
    <property type="molecule type" value="Genomic_DNA"/>
</dbReference>
<evidence type="ECO:0000259" key="5">
    <source>
        <dbReference type="PROSITE" id="PS50931"/>
    </source>
</evidence>
<evidence type="ECO:0000313" key="6">
    <source>
        <dbReference type="EMBL" id="AHE53759.1"/>
    </source>
</evidence>
<dbReference type="SUPFAM" id="SSF46785">
    <property type="entry name" value="Winged helix' DNA-binding domain"/>
    <property type="match status" value="1"/>
</dbReference>
<organism evidence="6 7">
    <name type="scientific">Sphingomonas sanxanigenens DSM 19645 = NX02</name>
    <dbReference type="NCBI Taxonomy" id="1123269"/>
    <lineage>
        <taxon>Bacteria</taxon>
        <taxon>Pseudomonadati</taxon>
        <taxon>Pseudomonadota</taxon>
        <taxon>Alphaproteobacteria</taxon>
        <taxon>Sphingomonadales</taxon>
        <taxon>Sphingomonadaceae</taxon>
        <taxon>Sphingomonas</taxon>
    </lineage>
</organism>
<evidence type="ECO:0000256" key="4">
    <source>
        <dbReference type="ARBA" id="ARBA00023163"/>
    </source>
</evidence>
<reference evidence="6 7" key="1">
    <citation type="submission" date="2013-07" db="EMBL/GenBank/DDBJ databases">
        <title>Completed genome of Sphingomonas sanxanigenens NX02.</title>
        <authorList>
            <person name="Ma T."/>
            <person name="Huang H."/>
            <person name="Wu M."/>
            <person name="Li X."/>
            <person name="Li G."/>
        </authorList>
    </citation>
    <scope>NUCLEOTIDE SEQUENCE [LARGE SCALE GENOMIC DNA]</scope>
    <source>
        <strain evidence="6 7">NX02</strain>
    </source>
</reference>
<keyword evidence="7" id="KW-1185">Reference proteome</keyword>
<dbReference type="GO" id="GO:0003700">
    <property type="term" value="F:DNA-binding transcription factor activity"/>
    <property type="evidence" value="ECO:0007669"/>
    <property type="project" value="InterPro"/>
</dbReference>
<protein>
    <recommendedName>
        <fullName evidence="5">HTH lysR-type domain-containing protein</fullName>
    </recommendedName>
</protein>
<dbReference type="HOGENOM" id="CLU_039613_16_4_5"/>
<dbReference type="InterPro" id="IPR005119">
    <property type="entry name" value="LysR_subst-bd"/>
</dbReference>
<sequence>MDLNEVAVFVEAVRAGSLASAARRLVVAPMVASRRLASLETALGTRLVHRTTRALSLTPEGEAFLPYAQAMLENEAEALGAIRPAGAGASGLLRVTASLPFGRKVVTPMVPGFLAANPSVRIDLMLTDSIVDIVAQGLDLAIRIAPMRDSGLIARKLADSPRALYAAPAYIARAGVPRTLADLAKHECLRATDVAHWRFLVDGKPVRQRVSGRFTSSSFEALHRACLEGLGIVSLASWDAHDEVAAGRMIPLPLSDAQIAPLAIWAVQPTTRFVPGKVRAFIAALETHLLTR</sequence>
<dbReference type="GO" id="GO:0043565">
    <property type="term" value="F:sequence-specific DNA binding"/>
    <property type="evidence" value="ECO:0007669"/>
    <property type="project" value="TreeGrafter"/>
</dbReference>
<dbReference type="Gene3D" id="3.40.190.290">
    <property type="match status" value="1"/>
</dbReference>
<dbReference type="PATRIC" id="fig|1123269.5.peg.1979"/>
<evidence type="ECO:0000313" key="7">
    <source>
        <dbReference type="Proteomes" id="UP000018851"/>
    </source>
</evidence>
<dbReference type="PROSITE" id="PS50931">
    <property type="entry name" value="HTH_LYSR"/>
    <property type="match status" value="1"/>
</dbReference>
<evidence type="ECO:0000256" key="3">
    <source>
        <dbReference type="ARBA" id="ARBA00023125"/>
    </source>
</evidence>
<dbReference type="PANTHER" id="PTHR30537:SF5">
    <property type="entry name" value="HTH-TYPE TRANSCRIPTIONAL ACTIVATOR TTDR-RELATED"/>
    <property type="match status" value="1"/>
</dbReference>
<proteinExistence type="inferred from homology"/>
<keyword evidence="4" id="KW-0804">Transcription</keyword>
<dbReference type="RefSeq" id="WP_025291989.1">
    <property type="nucleotide sequence ID" value="NZ_CP006644.1"/>
</dbReference>
<dbReference type="STRING" id="1123269.NX02_10210"/>
<dbReference type="CDD" id="cd08422">
    <property type="entry name" value="PBP2_CrgA_like"/>
    <property type="match status" value="1"/>
</dbReference>
<dbReference type="InterPro" id="IPR036390">
    <property type="entry name" value="WH_DNA-bd_sf"/>
</dbReference>
<feature type="domain" description="HTH lysR-type" evidence="5">
    <location>
        <begin position="1"/>
        <end position="58"/>
    </location>
</feature>
<dbReference type="InterPro" id="IPR058163">
    <property type="entry name" value="LysR-type_TF_proteobact-type"/>
</dbReference>
<dbReference type="eggNOG" id="COG0583">
    <property type="taxonomic scope" value="Bacteria"/>
</dbReference>
<dbReference type="Pfam" id="PF03466">
    <property type="entry name" value="LysR_substrate"/>
    <property type="match status" value="1"/>
</dbReference>
<dbReference type="Proteomes" id="UP000018851">
    <property type="component" value="Chromosome"/>
</dbReference>
<evidence type="ECO:0000256" key="1">
    <source>
        <dbReference type="ARBA" id="ARBA00009437"/>
    </source>
</evidence>
<dbReference type="Pfam" id="PF00126">
    <property type="entry name" value="HTH_1"/>
    <property type="match status" value="1"/>
</dbReference>
<dbReference type="KEGG" id="ssan:NX02_10210"/>
<keyword evidence="2" id="KW-0805">Transcription regulation</keyword>
<evidence type="ECO:0000256" key="2">
    <source>
        <dbReference type="ARBA" id="ARBA00023015"/>
    </source>
</evidence>
<dbReference type="OrthoDB" id="9786526at2"/>